<dbReference type="InterPro" id="IPR043359">
    <property type="entry name" value="GLI-like"/>
</dbReference>
<comment type="similarity">
    <text evidence="2">Belongs to the GLI C2H2-type zinc-finger protein family.</text>
</comment>
<dbReference type="GO" id="GO:0008270">
    <property type="term" value="F:zinc ion binding"/>
    <property type="evidence" value="ECO:0007669"/>
    <property type="project" value="UniProtKB-KW"/>
</dbReference>
<reference evidence="11" key="1">
    <citation type="journal article" date="2016" name="Gigascience">
        <title>De novo construction of an expanded transcriptome assembly for the western tarnished plant bug, Lygus hesperus.</title>
        <authorList>
            <person name="Tassone E.E."/>
            <person name="Geib S.M."/>
            <person name="Hall B."/>
            <person name="Fabrick J.A."/>
            <person name="Brent C.S."/>
            <person name="Hull J.J."/>
        </authorList>
    </citation>
    <scope>NUCLEOTIDE SEQUENCE</scope>
</reference>
<dbReference type="GO" id="GO:0005634">
    <property type="term" value="C:nucleus"/>
    <property type="evidence" value="ECO:0007669"/>
    <property type="project" value="UniProtKB-SubCell"/>
</dbReference>
<accession>A0A146KSQ3</accession>
<feature type="domain" description="C2H2-type" evidence="10">
    <location>
        <begin position="51"/>
        <end position="80"/>
    </location>
</feature>
<dbReference type="InterPro" id="IPR013087">
    <property type="entry name" value="Znf_C2H2_type"/>
</dbReference>
<gene>
    <name evidence="11" type="primary">glis2_4</name>
    <name evidence="12" type="synonym">glis2_0</name>
    <name evidence="12" type="ORF">g.42585</name>
    <name evidence="11" type="ORF">g.42597</name>
</gene>
<dbReference type="AlphaFoldDB" id="A0A146KSQ3"/>
<dbReference type="PANTHER" id="PTHR45718:SF4">
    <property type="entry name" value="TRANSCRIPTIONAL ACTIVATOR CUBITUS INTERRUPTUS"/>
    <property type="match status" value="1"/>
</dbReference>
<keyword evidence="5 9" id="KW-0863">Zinc-finger</keyword>
<dbReference type="PANTHER" id="PTHR45718">
    <property type="entry name" value="TRANSCRIPTIONAL ACTIVATOR CUBITUS INTERRUPTUS"/>
    <property type="match status" value="1"/>
</dbReference>
<evidence type="ECO:0000256" key="9">
    <source>
        <dbReference type="PROSITE-ProRule" id="PRU00042"/>
    </source>
</evidence>
<proteinExistence type="inferred from homology"/>
<keyword evidence="6" id="KW-0862">Zinc</keyword>
<evidence type="ECO:0000313" key="12">
    <source>
        <dbReference type="EMBL" id="JAQ03373.1"/>
    </source>
</evidence>
<evidence type="ECO:0000256" key="4">
    <source>
        <dbReference type="ARBA" id="ARBA00022737"/>
    </source>
</evidence>
<dbReference type="EMBL" id="GDHC01020669">
    <property type="protein sequence ID" value="JAP97959.1"/>
    <property type="molecule type" value="Transcribed_RNA"/>
</dbReference>
<dbReference type="GO" id="GO:0000978">
    <property type="term" value="F:RNA polymerase II cis-regulatory region sequence-specific DNA binding"/>
    <property type="evidence" value="ECO:0007669"/>
    <property type="project" value="TreeGrafter"/>
</dbReference>
<dbReference type="SUPFAM" id="SSF57667">
    <property type="entry name" value="beta-beta-alpha zinc fingers"/>
    <property type="match status" value="1"/>
</dbReference>
<protein>
    <submittedName>
        <fullName evidence="11">Zinc finger protein GLIS2</fullName>
    </submittedName>
</protein>
<dbReference type="PROSITE" id="PS00028">
    <property type="entry name" value="ZINC_FINGER_C2H2_1"/>
    <property type="match status" value="1"/>
</dbReference>
<evidence type="ECO:0000256" key="8">
    <source>
        <dbReference type="ARBA" id="ARBA00023242"/>
    </source>
</evidence>
<keyword evidence="8" id="KW-0539">Nucleus</keyword>
<organism evidence="11">
    <name type="scientific">Lygus hesperus</name>
    <name type="common">Western plant bug</name>
    <dbReference type="NCBI Taxonomy" id="30085"/>
    <lineage>
        <taxon>Eukaryota</taxon>
        <taxon>Metazoa</taxon>
        <taxon>Ecdysozoa</taxon>
        <taxon>Arthropoda</taxon>
        <taxon>Hexapoda</taxon>
        <taxon>Insecta</taxon>
        <taxon>Pterygota</taxon>
        <taxon>Neoptera</taxon>
        <taxon>Paraneoptera</taxon>
        <taxon>Hemiptera</taxon>
        <taxon>Heteroptera</taxon>
        <taxon>Panheteroptera</taxon>
        <taxon>Cimicomorpha</taxon>
        <taxon>Miridae</taxon>
        <taxon>Mirini</taxon>
        <taxon>Lygus</taxon>
    </lineage>
</organism>
<evidence type="ECO:0000313" key="11">
    <source>
        <dbReference type="EMBL" id="JAP97959.1"/>
    </source>
</evidence>
<dbReference type="FunFam" id="3.30.160.60:FF:000019">
    <property type="entry name" value="GLI family zinc finger 3"/>
    <property type="match status" value="1"/>
</dbReference>
<name>A0A146KSQ3_LYGHE</name>
<evidence type="ECO:0000259" key="10">
    <source>
        <dbReference type="PROSITE" id="PS50157"/>
    </source>
</evidence>
<keyword evidence="3" id="KW-0479">Metal-binding</keyword>
<evidence type="ECO:0000256" key="2">
    <source>
        <dbReference type="ARBA" id="ARBA00010831"/>
    </source>
</evidence>
<evidence type="ECO:0000256" key="3">
    <source>
        <dbReference type="ARBA" id="ARBA00022723"/>
    </source>
</evidence>
<comment type="subcellular location">
    <subcellularLocation>
        <location evidence="1">Nucleus</location>
    </subcellularLocation>
</comment>
<dbReference type="SMART" id="SM00355">
    <property type="entry name" value="ZnF_C2H2"/>
    <property type="match status" value="1"/>
</dbReference>
<evidence type="ECO:0000256" key="6">
    <source>
        <dbReference type="ARBA" id="ARBA00022833"/>
    </source>
</evidence>
<evidence type="ECO:0000256" key="5">
    <source>
        <dbReference type="ARBA" id="ARBA00022771"/>
    </source>
</evidence>
<keyword evidence="7" id="KW-0238">DNA-binding</keyword>
<dbReference type="PROSITE" id="PS50157">
    <property type="entry name" value="ZINC_FINGER_C2H2_2"/>
    <property type="match status" value="1"/>
</dbReference>
<evidence type="ECO:0000256" key="7">
    <source>
        <dbReference type="ARBA" id="ARBA00023125"/>
    </source>
</evidence>
<feature type="non-terminal residue" evidence="11">
    <location>
        <position position="1"/>
    </location>
</feature>
<dbReference type="InterPro" id="IPR036236">
    <property type="entry name" value="Znf_C2H2_sf"/>
</dbReference>
<keyword evidence="4" id="KW-0677">Repeat</keyword>
<dbReference type="GO" id="GO:0000981">
    <property type="term" value="F:DNA-binding transcription factor activity, RNA polymerase II-specific"/>
    <property type="evidence" value="ECO:0007669"/>
    <property type="project" value="TreeGrafter"/>
</dbReference>
<evidence type="ECO:0000256" key="1">
    <source>
        <dbReference type="ARBA" id="ARBA00004123"/>
    </source>
</evidence>
<dbReference type="GO" id="GO:0000122">
    <property type="term" value="P:negative regulation of transcription by RNA polymerase II"/>
    <property type="evidence" value="ECO:0007669"/>
    <property type="project" value="UniProtKB-ARBA"/>
</dbReference>
<sequence>INQISICTCIYTRRRFLHEDDESWGFRMVGSGGHHDFFSYLFFSLSLQKPYACTVEGCEKRYTDPSSLRKHIKHHAGALSLPETAATRFSKATSASRNFTESSASFFVSS</sequence>
<dbReference type="EMBL" id="GDHC01015256">
    <property type="protein sequence ID" value="JAQ03373.1"/>
    <property type="molecule type" value="Transcribed_RNA"/>
</dbReference>
<dbReference type="Gene3D" id="3.30.160.60">
    <property type="entry name" value="Classic Zinc Finger"/>
    <property type="match status" value="1"/>
</dbReference>